<proteinExistence type="predicted"/>
<keyword evidence="2" id="KW-1185">Reference proteome</keyword>
<dbReference type="EMBL" id="RRCH01000028">
    <property type="protein sequence ID" value="RRJ29509.1"/>
    <property type="molecule type" value="Genomic_DNA"/>
</dbReference>
<evidence type="ECO:0000313" key="2">
    <source>
        <dbReference type="Proteomes" id="UP000282322"/>
    </source>
</evidence>
<dbReference type="AlphaFoldDB" id="A0A3P3R9A0"/>
<dbReference type="Proteomes" id="UP000282322">
    <property type="component" value="Unassembled WGS sequence"/>
</dbReference>
<protein>
    <submittedName>
        <fullName evidence="1">Uncharacterized protein</fullName>
    </submittedName>
</protein>
<name>A0A3P3R9A0_9EURY</name>
<sequence length="63" mass="7390">MTESNEVLEAFIARQKDRVDQLKYDVQNVIQEYHVEVARLCEAQRNFNKTVENKAAAFFAQLE</sequence>
<comment type="caution">
    <text evidence="1">The sequence shown here is derived from an EMBL/GenBank/DDBJ whole genome shotgun (WGS) entry which is preliminary data.</text>
</comment>
<reference evidence="1 2" key="1">
    <citation type="submission" date="2018-11" db="EMBL/GenBank/DDBJ databases">
        <title>Taxonoimc description of Halomarina strain SPP-AMP-1.</title>
        <authorList>
            <person name="Pal Y."/>
            <person name="Srinivasana K."/>
            <person name="Verma A."/>
            <person name="Kumar P."/>
        </authorList>
    </citation>
    <scope>NUCLEOTIDE SEQUENCE [LARGE SCALE GENOMIC DNA]</scope>
    <source>
        <strain evidence="1 2">SPP-AMP-1</strain>
    </source>
</reference>
<evidence type="ECO:0000313" key="1">
    <source>
        <dbReference type="EMBL" id="RRJ29509.1"/>
    </source>
</evidence>
<organism evidence="1 2">
    <name type="scientific">Halocatena pleomorpha</name>
    <dbReference type="NCBI Taxonomy" id="1785090"/>
    <lineage>
        <taxon>Archaea</taxon>
        <taxon>Methanobacteriati</taxon>
        <taxon>Methanobacteriota</taxon>
        <taxon>Stenosarchaea group</taxon>
        <taxon>Halobacteria</taxon>
        <taxon>Halobacteriales</taxon>
        <taxon>Natronomonadaceae</taxon>
        <taxon>Halocatena</taxon>
    </lineage>
</organism>
<gene>
    <name evidence="1" type="ORF">EIK79_12795</name>
</gene>
<accession>A0A3P3R9A0</accession>
<dbReference type="RefSeq" id="WP_124955498.1">
    <property type="nucleotide sequence ID" value="NZ_RRCH01000028.1"/>
</dbReference>